<dbReference type="Proteomes" id="UP001224775">
    <property type="component" value="Unassembled WGS sequence"/>
</dbReference>
<dbReference type="EMBL" id="JATAAI010000053">
    <property type="protein sequence ID" value="KAK1733186.1"/>
    <property type="molecule type" value="Genomic_DNA"/>
</dbReference>
<evidence type="ECO:0000313" key="3">
    <source>
        <dbReference type="Proteomes" id="UP001224775"/>
    </source>
</evidence>
<dbReference type="AlphaFoldDB" id="A0AAD8XTP5"/>
<accession>A0AAD8XTP5</accession>
<evidence type="ECO:0000313" key="2">
    <source>
        <dbReference type="EMBL" id="KAK1733186.1"/>
    </source>
</evidence>
<feature type="compositionally biased region" description="Acidic residues" evidence="1">
    <location>
        <begin position="33"/>
        <end position="43"/>
    </location>
</feature>
<sequence>MINKPMPRVKFSLEYELRVFRSSDVICSNPGTDAEDDDSDDSSIEPQAPPMTIQHYRLGDTLRSTKDMEQFTAFGDTIQSIYALQLSEFAWVKRKSGDWTFCQLVERAKNDRGEEVMTFSVSEMGHRKSLRPYRWINMVRKCSPHVRSEYFRSVMISL</sequence>
<reference evidence="2" key="1">
    <citation type="submission" date="2023-06" db="EMBL/GenBank/DDBJ databases">
        <title>Survivors Of The Sea: Transcriptome response of Skeletonema marinoi to long-term dormancy.</title>
        <authorList>
            <person name="Pinder M.I.M."/>
            <person name="Kourtchenko O."/>
            <person name="Robertson E.K."/>
            <person name="Larsson T."/>
            <person name="Maumus F."/>
            <person name="Osuna-Cruz C.M."/>
            <person name="Vancaester E."/>
            <person name="Stenow R."/>
            <person name="Vandepoele K."/>
            <person name="Ploug H."/>
            <person name="Bruchert V."/>
            <person name="Godhe A."/>
            <person name="Topel M."/>
        </authorList>
    </citation>
    <scope>NUCLEOTIDE SEQUENCE</scope>
    <source>
        <strain evidence="2">R05AC</strain>
    </source>
</reference>
<feature type="region of interest" description="Disordered" evidence="1">
    <location>
        <begin position="28"/>
        <end position="49"/>
    </location>
</feature>
<name>A0AAD8XTP5_9STRA</name>
<organism evidence="2 3">
    <name type="scientific">Skeletonema marinoi</name>
    <dbReference type="NCBI Taxonomy" id="267567"/>
    <lineage>
        <taxon>Eukaryota</taxon>
        <taxon>Sar</taxon>
        <taxon>Stramenopiles</taxon>
        <taxon>Ochrophyta</taxon>
        <taxon>Bacillariophyta</taxon>
        <taxon>Coscinodiscophyceae</taxon>
        <taxon>Thalassiosirophycidae</taxon>
        <taxon>Thalassiosirales</taxon>
        <taxon>Skeletonemataceae</taxon>
        <taxon>Skeletonema</taxon>
        <taxon>Skeletonema marinoi-dohrnii complex</taxon>
    </lineage>
</organism>
<keyword evidence="3" id="KW-1185">Reference proteome</keyword>
<evidence type="ECO:0000256" key="1">
    <source>
        <dbReference type="SAM" id="MobiDB-lite"/>
    </source>
</evidence>
<comment type="caution">
    <text evidence="2">The sequence shown here is derived from an EMBL/GenBank/DDBJ whole genome shotgun (WGS) entry which is preliminary data.</text>
</comment>
<proteinExistence type="predicted"/>
<protein>
    <submittedName>
        <fullName evidence="2">Uncharacterized protein</fullName>
    </submittedName>
</protein>
<gene>
    <name evidence="2" type="ORF">QTG54_016163</name>
</gene>